<feature type="domain" description="Glycoside hydrolase family 2 catalytic" evidence="5">
    <location>
        <begin position="362"/>
        <end position="516"/>
    </location>
</feature>
<dbReference type="SUPFAM" id="SSF49303">
    <property type="entry name" value="beta-Galactosidase/glucuronidase domain"/>
    <property type="match status" value="1"/>
</dbReference>
<evidence type="ECO:0000259" key="4">
    <source>
        <dbReference type="Pfam" id="PF00703"/>
    </source>
</evidence>
<feature type="domain" description="Glycoside hydrolase family 2" evidence="7">
    <location>
        <begin position="774"/>
        <end position="872"/>
    </location>
</feature>
<evidence type="ECO:0008006" key="11">
    <source>
        <dbReference type="Google" id="ProtNLM"/>
    </source>
</evidence>
<dbReference type="InterPro" id="IPR006101">
    <property type="entry name" value="Glyco_hydro_2"/>
</dbReference>
<evidence type="ECO:0000256" key="3">
    <source>
        <dbReference type="ARBA" id="ARBA00023295"/>
    </source>
</evidence>
<evidence type="ECO:0000259" key="7">
    <source>
        <dbReference type="Pfam" id="PF18565"/>
    </source>
</evidence>
<dbReference type="InterPro" id="IPR040605">
    <property type="entry name" value="Glyco_hydro2_dom5"/>
</dbReference>
<evidence type="ECO:0000313" key="9">
    <source>
        <dbReference type="EMBL" id="KAL1602485.1"/>
    </source>
</evidence>
<comment type="similarity">
    <text evidence="1">Belongs to the glycosyl hydrolase 2 family.</text>
</comment>
<comment type="caution">
    <text evidence="9">The sequence shown here is derived from an EMBL/GenBank/DDBJ whole genome shotgun (WGS) entry which is preliminary data.</text>
</comment>
<feature type="domain" description="Glycoside hydrolase family 2 immunoglobulin-like beta-sandwich" evidence="4">
    <location>
        <begin position="238"/>
        <end position="353"/>
    </location>
</feature>
<dbReference type="InterPro" id="IPR006102">
    <property type="entry name" value="Ig-like_GH2"/>
</dbReference>
<dbReference type="PANTHER" id="PTHR42732">
    <property type="entry name" value="BETA-GALACTOSIDASE"/>
    <property type="match status" value="1"/>
</dbReference>
<dbReference type="InterPro" id="IPR051913">
    <property type="entry name" value="GH2_Domain-Containing"/>
</dbReference>
<dbReference type="Pfam" id="PF18565">
    <property type="entry name" value="Glyco_hydro2_C5"/>
    <property type="match status" value="1"/>
</dbReference>
<keyword evidence="2" id="KW-0378">Hydrolase</keyword>
<evidence type="ECO:0000259" key="6">
    <source>
        <dbReference type="Pfam" id="PF16355"/>
    </source>
</evidence>
<dbReference type="InterPro" id="IPR017853">
    <property type="entry name" value="GH"/>
</dbReference>
<dbReference type="InterPro" id="IPR054593">
    <property type="entry name" value="Beta-mannosidase-like_N2"/>
</dbReference>
<evidence type="ECO:0000313" key="10">
    <source>
        <dbReference type="Proteomes" id="UP001521785"/>
    </source>
</evidence>
<dbReference type="InterPro" id="IPR032311">
    <property type="entry name" value="DUF4982"/>
</dbReference>
<dbReference type="NCBIfam" id="NF041463">
    <property type="entry name" value="GalB"/>
    <property type="match status" value="1"/>
</dbReference>
<name>A0ABR3RDI4_9PLEO</name>
<dbReference type="PRINTS" id="PR00132">
    <property type="entry name" value="GLHYDRLASE2"/>
</dbReference>
<dbReference type="InterPro" id="IPR048229">
    <property type="entry name" value="GalB-like"/>
</dbReference>
<dbReference type="Gene3D" id="3.20.20.80">
    <property type="entry name" value="Glycosidases"/>
    <property type="match status" value="1"/>
</dbReference>
<dbReference type="InterPro" id="IPR036156">
    <property type="entry name" value="Beta-gal/glucu_dom_sf"/>
</dbReference>
<dbReference type="InterPro" id="IPR008964">
    <property type="entry name" value="Invasin/intimin_cell_adhesion"/>
</dbReference>
<dbReference type="SUPFAM" id="SSF49373">
    <property type="entry name" value="Invasin/intimin cell-adhesion fragments"/>
    <property type="match status" value="1"/>
</dbReference>
<evidence type="ECO:0000259" key="8">
    <source>
        <dbReference type="Pfam" id="PF22666"/>
    </source>
</evidence>
<dbReference type="InterPro" id="IPR008979">
    <property type="entry name" value="Galactose-bd-like_sf"/>
</dbReference>
<protein>
    <recommendedName>
        <fullName evidence="11">Beta-galactosidase</fullName>
    </recommendedName>
</protein>
<dbReference type="SUPFAM" id="SSF49785">
    <property type="entry name" value="Galactose-binding domain-like"/>
    <property type="match status" value="1"/>
</dbReference>
<evidence type="ECO:0000256" key="1">
    <source>
        <dbReference type="ARBA" id="ARBA00007401"/>
    </source>
</evidence>
<evidence type="ECO:0000256" key="2">
    <source>
        <dbReference type="ARBA" id="ARBA00022801"/>
    </source>
</evidence>
<dbReference type="Pfam" id="PF00703">
    <property type="entry name" value="Glyco_hydro_2"/>
    <property type="match status" value="1"/>
</dbReference>
<keyword evidence="3" id="KW-0326">Glycosidase</keyword>
<dbReference type="SUPFAM" id="SSF51445">
    <property type="entry name" value="(Trans)glycosidases"/>
    <property type="match status" value="1"/>
</dbReference>
<feature type="domain" description="DUF4982" evidence="6">
    <location>
        <begin position="703"/>
        <end position="761"/>
    </location>
</feature>
<feature type="domain" description="Beta-mannosidase-like galactose-binding" evidence="8">
    <location>
        <begin position="139"/>
        <end position="211"/>
    </location>
</feature>
<dbReference type="PANTHER" id="PTHR42732:SF1">
    <property type="entry name" value="BETA-MANNOSIDASE"/>
    <property type="match status" value="1"/>
</dbReference>
<keyword evidence="10" id="KW-1185">Reference proteome</keyword>
<dbReference type="Gene3D" id="2.60.40.10">
    <property type="entry name" value="Immunoglobulins"/>
    <property type="match status" value="3"/>
</dbReference>
<dbReference type="Gene3D" id="2.60.120.260">
    <property type="entry name" value="Galactose-binding domain-like"/>
    <property type="match status" value="1"/>
</dbReference>
<dbReference type="Pfam" id="PF16355">
    <property type="entry name" value="DUF4982"/>
    <property type="match status" value="1"/>
</dbReference>
<evidence type="ECO:0000259" key="5">
    <source>
        <dbReference type="Pfam" id="PF02836"/>
    </source>
</evidence>
<dbReference type="Proteomes" id="UP001521785">
    <property type="component" value="Unassembled WGS sequence"/>
</dbReference>
<dbReference type="EMBL" id="JAKJXO020000007">
    <property type="protein sequence ID" value="KAL1602485.1"/>
    <property type="molecule type" value="Genomic_DNA"/>
</dbReference>
<sequence length="877" mass="96648">MATGPRECCLAFLSSVDSTTASPIETRQYTTTTGRERISINSGWRFQRTENNADGLSYDQLKRYVLPTANDFIKDSSKHTTRPGNFGGNVTFVQPTFDDSAWENITLPHDWAIKGPFYVGDNVPVKGGMGRLPIQGVGWYRKKLDLATSDKSKRIYLDIDGAQSYAAVWLNGKIVGGWPYGYASFRLDLTPYLNFDGRDQLAIRLDNPLDSSRWYPGGGLYRNVWLTKVETVHVAQWGTYVTTEDVSEAEATVRLALKMENNGNSTQSVDILTDIYVLDGETGKPGNKVASFPHVTQEVVGNKVKTLNQSAKVENPLLWGPWTSQKPNLYVAVTRLSAQNQTIDTYETQFGIRTFTYSGSQGLLVNGEHIRIQGVNQHHDLGALGAAFNLRAATRQLEILKSMGTNAIRMSHNPPAPELLELTDRMGFLVMDEIFDVWNNNKTVNDFHLIFDDWHEADLRAFLRRDRNHPSIFGWSVGNEVSEQTSNSTGGVTVSKLRDIAHDEEPTRPITASMNAAHANQPFPAALDFLSLNYQGEGIRDSPAYSNLKGITTKPVYPDFHAAFPNKLLLSSEAAAALSSRGQYIFPVQNLTSAPVNDTSGGNSTTHHVSDYGIYSADFGSSPDKVFSAQDHAPYVAGEFVWSGFDYLGEPTPYYSSRSAYFGPIDLAGFPKDRYFLYKSRWLSNEKFAHILPHWNWPDRVNKTTPVHVFSSADQAELFVNGKSQGKRTRGQYEYRFRWDEVKYTPGTVSVATFKDGQPWANATVQTTGAPARISLQADRSEIAADGKDLSFVTADVVDKEGRVVATATSNISFSVDGGGEIMATDNGDPTDFTAFPSHSRKAFAGKALVIVKGSGTFTVTAKVDGLEAGKATVTAA</sequence>
<dbReference type="Pfam" id="PF02836">
    <property type="entry name" value="Glyco_hydro_2_C"/>
    <property type="match status" value="1"/>
</dbReference>
<gene>
    <name evidence="9" type="ORF">SLS60_005901</name>
</gene>
<proteinExistence type="inferred from homology"/>
<dbReference type="Pfam" id="PF22666">
    <property type="entry name" value="Glyco_hydro_2_N2"/>
    <property type="match status" value="1"/>
</dbReference>
<dbReference type="InterPro" id="IPR013783">
    <property type="entry name" value="Ig-like_fold"/>
</dbReference>
<dbReference type="InterPro" id="IPR006103">
    <property type="entry name" value="Glyco_hydro_2_cat"/>
</dbReference>
<organism evidence="9 10">
    <name type="scientific">Paraconiothyrium brasiliense</name>
    <dbReference type="NCBI Taxonomy" id="300254"/>
    <lineage>
        <taxon>Eukaryota</taxon>
        <taxon>Fungi</taxon>
        <taxon>Dikarya</taxon>
        <taxon>Ascomycota</taxon>
        <taxon>Pezizomycotina</taxon>
        <taxon>Dothideomycetes</taxon>
        <taxon>Pleosporomycetidae</taxon>
        <taxon>Pleosporales</taxon>
        <taxon>Massarineae</taxon>
        <taxon>Didymosphaeriaceae</taxon>
        <taxon>Paraconiothyrium</taxon>
    </lineage>
</organism>
<reference evidence="9 10" key="1">
    <citation type="submission" date="2024-02" db="EMBL/GenBank/DDBJ databases">
        <title>De novo assembly and annotation of 12 fungi associated with fruit tree decline syndrome in Ontario, Canada.</title>
        <authorList>
            <person name="Sulman M."/>
            <person name="Ellouze W."/>
            <person name="Ilyukhin E."/>
        </authorList>
    </citation>
    <scope>NUCLEOTIDE SEQUENCE [LARGE SCALE GENOMIC DNA]</scope>
    <source>
        <strain evidence="9 10">M42-189</strain>
    </source>
</reference>
<accession>A0ABR3RDI4</accession>